<comment type="pathway">
    <text evidence="4">Phospholipid metabolism.</text>
</comment>
<evidence type="ECO:0000259" key="6">
    <source>
        <dbReference type="Pfam" id="PF13649"/>
    </source>
</evidence>
<gene>
    <name evidence="7" type="ORF">COMA2_200079</name>
</gene>
<comment type="pathway">
    <text evidence="1">Lipid metabolism.</text>
</comment>
<dbReference type="SUPFAM" id="SSF53335">
    <property type="entry name" value="S-adenosyl-L-methionine-dependent methyltransferases"/>
    <property type="match status" value="1"/>
</dbReference>
<dbReference type="AlphaFoldDB" id="A0A0S4LGW0"/>
<dbReference type="Proteomes" id="UP000198736">
    <property type="component" value="Unassembled WGS sequence"/>
</dbReference>
<dbReference type="GO" id="GO:0032259">
    <property type="term" value="P:methylation"/>
    <property type="evidence" value="ECO:0007669"/>
    <property type="project" value="UniProtKB-KW"/>
</dbReference>
<name>A0A0S4LGW0_9BACT</name>
<dbReference type="Gene3D" id="3.40.50.150">
    <property type="entry name" value="Vaccinia Virus protein VP39"/>
    <property type="match status" value="1"/>
</dbReference>
<reference evidence="8" key="1">
    <citation type="submission" date="2015-10" db="EMBL/GenBank/DDBJ databases">
        <authorList>
            <person name="Luecker S."/>
            <person name="Luecker S."/>
        </authorList>
    </citation>
    <scope>NUCLEOTIDE SEQUENCE [LARGE SCALE GENOMIC DNA]</scope>
</reference>
<comment type="catalytic activity">
    <reaction evidence="5">
        <text>phosphoethanolamine + S-adenosyl-L-methionine = N-methylethanolamine phosphate + S-adenosyl-L-homocysteine + H(+)</text>
        <dbReference type="Rhea" id="RHEA:20365"/>
        <dbReference type="ChEBI" id="CHEBI:15378"/>
        <dbReference type="ChEBI" id="CHEBI:57781"/>
        <dbReference type="ChEBI" id="CHEBI:57856"/>
        <dbReference type="ChEBI" id="CHEBI:58190"/>
        <dbReference type="ChEBI" id="CHEBI:59789"/>
        <dbReference type="EC" id="2.1.1.103"/>
    </reaction>
    <physiologicalReaction direction="left-to-right" evidence="5">
        <dbReference type="Rhea" id="RHEA:20366"/>
    </physiologicalReaction>
</comment>
<organism evidence="7 8">
    <name type="scientific">Candidatus Nitrospira nitrificans</name>
    <dbReference type="NCBI Taxonomy" id="1742973"/>
    <lineage>
        <taxon>Bacteria</taxon>
        <taxon>Pseudomonadati</taxon>
        <taxon>Nitrospirota</taxon>
        <taxon>Nitrospiria</taxon>
        <taxon>Nitrospirales</taxon>
        <taxon>Nitrospiraceae</taxon>
        <taxon>Nitrospira</taxon>
    </lineage>
</organism>
<sequence>MKPDGGRKTSRGFWEQSHGGKIRLRLPSLLNVGTRDILRLLSRRIRPGMSVLEIGFAPGKHLAYVAKNLGGCVHGVDYSEPGVVIATQLFAALEIKGELRCEDAFSVSFPRGSFDFVYSIGFVEHFEDARPIVRLHLEMAKPGGKVMIAVPNYGGIYGHLQRRLDPDNLAIHNLGIMSVAGLQATLPEDLTAAAEASPAGCLSPWLLSLDRWLPAAPARLLSLGVNAAGLMQPFEVAVASPLLVLDVTRAPS</sequence>
<proteinExistence type="predicted"/>
<dbReference type="PANTHER" id="PTHR44307">
    <property type="entry name" value="PHOSPHOETHANOLAMINE METHYLTRANSFERASE"/>
    <property type="match status" value="1"/>
</dbReference>
<dbReference type="InterPro" id="IPR041698">
    <property type="entry name" value="Methyltransf_25"/>
</dbReference>
<dbReference type="EMBL" id="CZPZ01000013">
    <property type="protein sequence ID" value="CUS36137.1"/>
    <property type="molecule type" value="Genomic_DNA"/>
</dbReference>
<evidence type="ECO:0000256" key="1">
    <source>
        <dbReference type="ARBA" id="ARBA00005189"/>
    </source>
</evidence>
<dbReference type="Pfam" id="PF13649">
    <property type="entry name" value="Methyltransf_25"/>
    <property type="match status" value="1"/>
</dbReference>
<dbReference type="STRING" id="1742973.COMA2_200079"/>
<dbReference type="CDD" id="cd02440">
    <property type="entry name" value="AdoMet_MTases"/>
    <property type="match status" value="1"/>
</dbReference>
<evidence type="ECO:0000256" key="3">
    <source>
        <dbReference type="ARBA" id="ARBA00022679"/>
    </source>
</evidence>
<keyword evidence="3" id="KW-0808">Transferase</keyword>
<feature type="domain" description="Methyltransferase" evidence="6">
    <location>
        <begin position="51"/>
        <end position="144"/>
    </location>
</feature>
<dbReference type="InterPro" id="IPR029063">
    <property type="entry name" value="SAM-dependent_MTases_sf"/>
</dbReference>
<dbReference type="RefSeq" id="WP_090897592.1">
    <property type="nucleotide sequence ID" value="NZ_CZPZ01000013.1"/>
</dbReference>
<dbReference type="OrthoDB" id="2370471at2"/>
<evidence type="ECO:0000256" key="4">
    <source>
        <dbReference type="ARBA" id="ARBA00025707"/>
    </source>
</evidence>
<protein>
    <recommendedName>
        <fullName evidence="6">Methyltransferase domain-containing protein</fullName>
    </recommendedName>
</protein>
<dbReference type="PANTHER" id="PTHR44307:SF2">
    <property type="entry name" value="PHOSPHOETHANOLAMINE METHYLTRANSFERASE ISOFORM X1"/>
    <property type="match status" value="1"/>
</dbReference>
<evidence type="ECO:0000313" key="8">
    <source>
        <dbReference type="Proteomes" id="UP000198736"/>
    </source>
</evidence>
<accession>A0A0S4LGW0</accession>
<keyword evidence="2" id="KW-0489">Methyltransferase</keyword>
<evidence type="ECO:0000256" key="2">
    <source>
        <dbReference type="ARBA" id="ARBA00022603"/>
    </source>
</evidence>
<keyword evidence="8" id="KW-1185">Reference proteome</keyword>
<evidence type="ECO:0000313" key="7">
    <source>
        <dbReference type="EMBL" id="CUS36137.1"/>
    </source>
</evidence>
<dbReference type="GO" id="GO:0000234">
    <property type="term" value="F:phosphoethanolamine N-methyltransferase activity"/>
    <property type="evidence" value="ECO:0007669"/>
    <property type="project" value="UniProtKB-EC"/>
</dbReference>
<evidence type="ECO:0000256" key="5">
    <source>
        <dbReference type="ARBA" id="ARBA00047622"/>
    </source>
</evidence>